<dbReference type="Gene3D" id="1.10.10.10">
    <property type="entry name" value="Winged helix-like DNA-binding domain superfamily/Winged helix DNA-binding domain"/>
    <property type="match status" value="1"/>
</dbReference>
<name>A0A246FL75_9BACT</name>
<dbReference type="EMBL" id="NIRR01000011">
    <property type="protein sequence ID" value="OWP63507.1"/>
    <property type="molecule type" value="Genomic_DNA"/>
</dbReference>
<accession>A0A246FL75</accession>
<keyword evidence="2" id="KW-1185">Reference proteome</keyword>
<dbReference type="RefSeq" id="WP_088464121.1">
    <property type="nucleotide sequence ID" value="NZ_NIRR01000011.1"/>
</dbReference>
<dbReference type="AlphaFoldDB" id="A0A246FL75"/>
<dbReference type="Proteomes" id="UP000197277">
    <property type="component" value="Unassembled WGS sequence"/>
</dbReference>
<comment type="caution">
    <text evidence="1">The sequence shown here is derived from an EMBL/GenBank/DDBJ whole genome shotgun (WGS) entry which is preliminary data.</text>
</comment>
<proteinExistence type="predicted"/>
<reference evidence="1 2" key="1">
    <citation type="submission" date="2017-06" db="EMBL/GenBank/DDBJ databases">
        <title>Hymenobacter amundsenii sp. nov. isolated from regoliths in Antarctica.</title>
        <authorList>
            <person name="Sedlacek I."/>
            <person name="Kralova S."/>
            <person name="Pantucek R."/>
            <person name="Svec P."/>
            <person name="Holochova P."/>
            <person name="Stankova E."/>
            <person name="Vrbovska V."/>
            <person name="Busse H.-J."/>
        </authorList>
    </citation>
    <scope>NUCLEOTIDE SEQUENCE [LARGE SCALE GENOMIC DNA]</scope>
    <source>
        <strain evidence="1 2">CCM 8682</strain>
    </source>
</reference>
<sequence>MQLPTLELQGLTRAAAYSNALAEAAKQHDLTADQVQTLLVLAYLHRTGKANVSPSQINDFYTTYEPDALESTKVNVGKLAEAKLVVLSADQEARLSSKGVQLLKTLHKLHVKWAADAFGLLHFV</sequence>
<evidence type="ECO:0000313" key="1">
    <source>
        <dbReference type="EMBL" id="OWP63507.1"/>
    </source>
</evidence>
<organism evidence="1 2">
    <name type="scientific">Hymenobacter amundsenii</name>
    <dbReference type="NCBI Taxonomy" id="2006685"/>
    <lineage>
        <taxon>Bacteria</taxon>
        <taxon>Pseudomonadati</taxon>
        <taxon>Bacteroidota</taxon>
        <taxon>Cytophagia</taxon>
        <taxon>Cytophagales</taxon>
        <taxon>Hymenobacteraceae</taxon>
        <taxon>Hymenobacter</taxon>
    </lineage>
</organism>
<evidence type="ECO:0000313" key="2">
    <source>
        <dbReference type="Proteomes" id="UP000197277"/>
    </source>
</evidence>
<gene>
    <name evidence="1" type="ORF">CDA63_09020</name>
</gene>
<protein>
    <submittedName>
        <fullName evidence="1">Uncharacterized protein</fullName>
    </submittedName>
</protein>
<dbReference type="InterPro" id="IPR036388">
    <property type="entry name" value="WH-like_DNA-bd_sf"/>
</dbReference>